<dbReference type="Proteomes" id="UP000237105">
    <property type="component" value="Unassembled WGS sequence"/>
</dbReference>
<name>A0A2P5B7N9_PARAD</name>
<evidence type="ECO:0008006" key="3">
    <source>
        <dbReference type="Google" id="ProtNLM"/>
    </source>
</evidence>
<evidence type="ECO:0000313" key="1">
    <source>
        <dbReference type="EMBL" id="PON44817.1"/>
    </source>
</evidence>
<accession>A0A2P5B7N9</accession>
<proteinExistence type="predicted"/>
<reference evidence="2" key="1">
    <citation type="submission" date="2016-06" db="EMBL/GenBank/DDBJ databases">
        <title>Parallel loss of symbiosis genes in relatives of nitrogen-fixing non-legume Parasponia.</title>
        <authorList>
            <person name="Van Velzen R."/>
            <person name="Holmer R."/>
            <person name="Bu F."/>
            <person name="Rutten L."/>
            <person name="Van Zeijl A."/>
            <person name="Liu W."/>
            <person name="Santuari L."/>
            <person name="Cao Q."/>
            <person name="Sharma T."/>
            <person name="Shen D."/>
            <person name="Roswanjaya Y."/>
            <person name="Wardhani T."/>
            <person name="Kalhor M.S."/>
            <person name="Jansen J."/>
            <person name="Van den Hoogen J."/>
            <person name="Gungor B."/>
            <person name="Hartog M."/>
            <person name="Hontelez J."/>
            <person name="Verver J."/>
            <person name="Yang W.-C."/>
            <person name="Schijlen E."/>
            <person name="Repin R."/>
            <person name="Schilthuizen M."/>
            <person name="Schranz E."/>
            <person name="Heidstra R."/>
            <person name="Miyata K."/>
            <person name="Fedorova E."/>
            <person name="Kohlen W."/>
            <person name="Bisseling T."/>
            <person name="Smit S."/>
            <person name="Geurts R."/>
        </authorList>
    </citation>
    <scope>NUCLEOTIDE SEQUENCE [LARGE SCALE GENOMIC DNA]</scope>
    <source>
        <strain evidence="2">cv. WU1-14</strain>
    </source>
</reference>
<keyword evidence="2" id="KW-1185">Reference proteome</keyword>
<gene>
    <name evidence="1" type="ORF">PanWU01x14_264070</name>
</gene>
<dbReference type="PANTHER" id="PTHR34222">
    <property type="entry name" value="GAG_PRE-INTEGRS DOMAIN-CONTAINING PROTEIN"/>
    <property type="match status" value="1"/>
</dbReference>
<dbReference type="EMBL" id="JXTB01000343">
    <property type="protein sequence ID" value="PON44817.1"/>
    <property type="molecule type" value="Genomic_DNA"/>
</dbReference>
<protein>
    <recommendedName>
        <fullName evidence="3">Retrotransposon gag domain-containing protein</fullName>
    </recommendedName>
</protein>
<dbReference type="AlphaFoldDB" id="A0A2P5B7N9"/>
<sequence>MWEYLKKVYNQDYTARRFQVEQDIVNYTQGNLSIQEHFSDFQSLWAENTDMIYAKVPVESLSAVQEVHEQSKIYQFLMKLRSEFETIRSNLMNCIPSPSLDVCFGELLHEEQRLLTQATFPQ</sequence>
<organism evidence="1 2">
    <name type="scientific">Parasponia andersonii</name>
    <name type="common">Sponia andersonii</name>
    <dbReference type="NCBI Taxonomy" id="3476"/>
    <lineage>
        <taxon>Eukaryota</taxon>
        <taxon>Viridiplantae</taxon>
        <taxon>Streptophyta</taxon>
        <taxon>Embryophyta</taxon>
        <taxon>Tracheophyta</taxon>
        <taxon>Spermatophyta</taxon>
        <taxon>Magnoliopsida</taxon>
        <taxon>eudicotyledons</taxon>
        <taxon>Gunneridae</taxon>
        <taxon>Pentapetalae</taxon>
        <taxon>rosids</taxon>
        <taxon>fabids</taxon>
        <taxon>Rosales</taxon>
        <taxon>Cannabaceae</taxon>
        <taxon>Parasponia</taxon>
    </lineage>
</organism>
<evidence type="ECO:0000313" key="2">
    <source>
        <dbReference type="Proteomes" id="UP000237105"/>
    </source>
</evidence>
<comment type="caution">
    <text evidence="1">The sequence shown here is derived from an EMBL/GenBank/DDBJ whole genome shotgun (WGS) entry which is preliminary data.</text>
</comment>
<dbReference type="PANTHER" id="PTHR34222:SF100">
    <property type="entry name" value="CCHC-TYPE DOMAIN-CONTAINING PROTEIN"/>
    <property type="match status" value="1"/>
</dbReference>
<dbReference type="OrthoDB" id="1666382at2759"/>